<dbReference type="EMBL" id="VIFM01000008">
    <property type="protein sequence ID" value="TQF17403.1"/>
    <property type="molecule type" value="Genomic_DNA"/>
</dbReference>
<keyword evidence="6" id="KW-0479">Metal-binding</keyword>
<dbReference type="GO" id="GO:0046514">
    <property type="term" value="P:ceramide catabolic process"/>
    <property type="evidence" value="ECO:0007669"/>
    <property type="project" value="TreeGrafter"/>
</dbReference>
<keyword evidence="7" id="KW-0862">Zinc</keyword>
<evidence type="ECO:0000256" key="6">
    <source>
        <dbReference type="PIRSR" id="PIRSR608901-1"/>
    </source>
</evidence>
<dbReference type="PANTHER" id="PTHR46187:SF3">
    <property type="entry name" value="ALKALINE CERAMIDASE 3"/>
    <property type="match status" value="1"/>
</dbReference>
<evidence type="ECO:0000313" key="10">
    <source>
        <dbReference type="Proteomes" id="UP000315369"/>
    </source>
</evidence>
<feature type="binding site" evidence="6">
    <location>
        <position position="31"/>
    </location>
    <ligand>
        <name>Ca(2+)</name>
        <dbReference type="ChEBI" id="CHEBI:29108"/>
    </ligand>
</feature>
<feature type="transmembrane region" description="Helical" evidence="8">
    <location>
        <begin position="117"/>
        <end position="135"/>
    </location>
</feature>
<evidence type="ECO:0000256" key="2">
    <source>
        <dbReference type="ARBA" id="ARBA00022692"/>
    </source>
</evidence>
<evidence type="ECO:0000256" key="5">
    <source>
        <dbReference type="ARBA" id="ARBA00023136"/>
    </source>
</evidence>
<proteinExistence type="predicted"/>
<feature type="binding site" evidence="6">
    <location>
        <position position="20"/>
    </location>
    <ligand>
        <name>Ca(2+)</name>
        <dbReference type="ChEBI" id="CHEBI:29108"/>
    </ligand>
</feature>
<dbReference type="Pfam" id="PF05875">
    <property type="entry name" value="Ceramidase"/>
    <property type="match status" value="1"/>
</dbReference>
<dbReference type="AlphaFoldDB" id="A0A540X7X2"/>
<accession>A0A540X7X2</accession>
<keyword evidence="3" id="KW-0378">Hydrolase</keyword>
<reference evidence="9 10" key="1">
    <citation type="submission" date="2019-06" db="EMBL/GenBank/DDBJ databases">
        <authorList>
            <person name="Livingstone P."/>
            <person name="Whitworth D."/>
        </authorList>
    </citation>
    <scope>NUCLEOTIDE SEQUENCE [LARGE SCALE GENOMIC DNA]</scope>
    <source>
        <strain evidence="9 10">AM401</strain>
    </source>
</reference>
<feature type="binding site" evidence="7">
    <location>
        <position position="214"/>
    </location>
    <ligand>
        <name>Zn(2+)</name>
        <dbReference type="ChEBI" id="CHEBI:29105"/>
        <note>catalytic</note>
    </ligand>
</feature>
<feature type="transmembrane region" description="Helical" evidence="8">
    <location>
        <begin position="87"/>
        <end position="105"/>
    </location>
</feature>
<evidence type="ECO:0000256" key="3">
    <source>
        <dbReference type="ARBA" id="ARBA00022801"/>
    </source>
</evidence>
<feature type="binding site" evidence="6">
    <location>
        <position position="18"/>
    </location>
    <ligand>
        <name>Ca(2+)</name>
        <dbReference type="ChEBI" id="CHEBI:29108"/>
    </ligand>
</feature>
<feature type="binding site" evidence="7">
    <location>
        <position position="218"/>
    </location>
    <ligand>
        <name>Zn(2+)</name>
        <dbReference type="ChEBI" id="CHEBI:29105"/>
        <note>catalytic</note>
    </ligand>
</feature>
<evidence type="ECO:0000256" key="1">
    <source>
        <dbReference type="ARBA" id="ARBA00004141"/>
    </source>
</evidence>
<keyword evidence="5 8" id="KW-0472">Membrane</keyword>
<keyword evidence="6" id="KW-0106">Calcium</keyword>
<evidence type="ECO:0000256" key="8">
    <source>
        <dbReference type="SAM" id="Phobius"/>
    </source>
</evidence>
<evidence type="ECO:0000313" key="9">
    <source>
        <dbReference type="EMBL" id="TQF17403.1"/>
    </source>
</evidence>
<dbReference type="OrthoDB" id="5380801at2"/>
<comment type="caution">
    <text evidence="9">The sequence shown here is derived from an EMBL/GenBank/DDBJ whole genome shotgun (WGS) entry which is preliminary data.</text>
</comment>
<feature type="transmembrane region" description="Helical" evidence="8">
    <location>
        <begin position="215"/>
        <end position="233"/>
    </location>
</feature>
<feature type="transmembrane region" description="Helical" evidence="8">
    <location>
        <begin position="174"/>
        <end position="195"/>
    </location>
</feature>
<dbReference type="GO" id="GO:0046513">
    <property type="term" value="P:ceramide biosynthetic process"/>
    <property type="evidence" value="ECO:0007669"/>
    <property type="project" value="TreeGrafter"/>
</dbReference>
<dbReference type="GO" id="GO:0016020">
    <property type="term" value="C:membrane"/>
    <property type="evidence" value="ECO:0007669"/>
    <property type="project" value="UniProtKB-SubCell"/>
</dbReference>
<evidence type="ECO:0000256" key="4">
    <source>
        <dbReference type="ARBA" id="ARBA00022989"/>
    </source>
</evidence>
<evidence type="ECO:0000256" key="7">
    <source>
        <dbReference type="PIRSR" id="PIRSR608901-2"/>
    </source>
</evidence>
<feature type="transmembrane region" description="Helical" evidence="8">
    <location>
        <begin position="60"/>
        <end position="81"/>
    </location>
</feature>
<dbReference type="GO" id="GO:0046872">
    <property type="term" value="F:metal ion binding"/>
    <property type="evidence" value="ECO:0007669"/>
    <property type="project" value="UniProtKB-KW"/>
</dbReference>
<feature type="transmembrane region" description="Helical" evidence="8">
    <location>
        <begin position="141"/>
        <end position="162"/>
    </location>
</feature>
<comment type="cofactor">
    <cofactor evidence="7">
        <name>Zn(2+)</name>
        <dbReference type="ChEBI" id="CHEBI:29105"/>
    </cofactor>
</comment>
<dbReference type="RefSeq" id="WP_141641003.1">
    <property type="nucleotide sequence ID" value="NZ_VIFM01000008.1"/>
</dbReference>
<keyword evidence="4 8" id="KW-1133">Transmembrane helix</keyword>
<comment type="subcellular location">
    <subcellularLocation>
        <location evidence="1">Membrane</location>
        <topology evidence="1">Multi-pass membrane protein</topology>
    </subcellularLocation>
</comment>
<feature type="transmembrane region" description="Helical" evidence="8">
    <location>
        <begin position="32"/>
        <end position="51"/>
    </location>
</feature>
<keyword evidence="10" id="KW-1185">Reference proteome</keyword>
<organism evidence="9 10">
    <name type="scientific">Myxococcus llanfairpwllgwyngyllgogerychwyrndrobwllllantysiliogogogochensis</name>
    <dbReference type="NCBI Taxonomy" id="2590453"/>
    <lineage>
        <taxon>Bacteria</taxon>
        <taxon>Pseudomonadati</taxon>
        <taxon>Myxococcota</taxon>
        <taxon>Myxococcia</taxon>
        <taxon>Myxococcales</taxon>
        <taxon>Cystobacterineae</taxon>
        <taxon>Myxococcaceae</taxon>
        <taxon>Myxococcus</taxon>
    </lineage>
</organism>
<feature type="binding site" evidence="7">
    <location>
        <position position="78"/>
    </location>
    <ligand>
        <name>Zn(2+)</name>
        <dbReference type="ChEBI" id="CHEBI:29105"/>
        <note>catalytic</note>
    </ligand>
</feature>
<dbReference type="PANTHER" id="PTHR46187">
    <property type="entry name" value="ALKALINE CERAMIDASE 3"/>
    <property type="match status" value="1"/>
</dbReference>
<dbReference type="GO" id="GO:0016811">
    <property type="term" value="F:hydrolase activity, acting on carbon-nitrogen (but not peptide) bonds, in linear amides"/>
    <property type="evidence" value="ECO:0007669"/>
    <property type="project" value="InterPro"/>
</dbReference>
<feature type="binding site" evidence="6">
    <location>
        <position position="22"/>
    </location>
    <ligand>
        <name>Ca(2+)</name>
        <dbReference type="ChEBI" id="CHEBI:29108"/>
    </ligand>
</feature>
<dbReference type="Proteomes" id="UP000315369">
    <property type="component" value="Unassembled WGS sequence"/>
</dbReference>
<sequence>MSSTTTGFWGPSTSTVDWCETNYQHLFHIGELFNSASSLILVLTGVLGVVLHRRVLERRFLLAFALLALVGVGSTAFHMTLRREHQMLDELPMLYLAIVIVYILLEDRPERRFGSWFPWALFGHAVLVTYLTAFTRGAVQFFLFQVSFASLEFFALGRTYFLQRRSPDAGTKRLFQLGIGAYALAIVLWVSDIQFCPTLNETLPARGIPNPQFHAWWHVLVAFGFNALLLVIARERLRTLGKESQLRAVLGVIPRVLLPSRLGEQVTPPSSRDGANPT</sequence>
<feature type="binding site" evidence="6">
    <location>
        <position position="17"/>
    </location>
    <ligand>
        <name>Ca(2+)</name>
        <dbReference type="ChEBI" id="CHEBI:29108"/>
    </ligand>
</feature>
<name>A0A540X7X2_9BACT</name>
<keyword evidence="2 8" id="KW-0812">Transmembrane</keyword>
<dbReference type="InterPro" id="IPR008901">
    <property type="entry name" value="ACER"/>
</dbReference>
<protein>
    <submittedName>
        <fullName evidence="9">Ceramidase</fullName>
    </submittedName>
</protein>
<gene>
    <name evidence="9" type="ORF">FJV41_03715</name>
</gene>